<dbReference type="EMBL" id="FQZE01000046">
    <property type="protein sequence ID" value="SHJ99249.1"/>
    <property type="molecule type" value="Genomic_DNA"/>
</dbReference>
<dbReference type="RefSeq" id="WP_139279659.1">
    <property type="nucleotide sequence ID" value="NZ_FQZE01000046.1"/>
</dbReference>
<reference evidence="1 2" key="1">
    <citation type="submission" date="2016-11" db="EMBL/GenBank/DDBJ databases">
        <authorList>
            <person name="Jaros S."/>
            <person name="Januszkiewicz K."/>
            <person name="Wedrychowicz H."/>
        </authorList>
    </citation>
    <scope>NUCLEOTIDE SEQUENCE [LARGE SCALE GENOMIC DNA]</scope>
    <source>
        <strain evidence="1 2">DSM 27063</strain>
    </source>
</reference>
<dbReference type="OrthoDB" id="1122968at2"/>
<name>A0A1M6NU46_9BACT</name>
<proteinExistence type="predicted"/>
<dbReference type="Proteomes" id="UP000184050">
    <property type="component" value="Unassembled WGS sequence"/>
</dbReference>
<organism evidence="1 2">
    <name type="scientific">Tangfeifania diversioriginum</name>
    <dbReference type="NCBI Taxonomy" id="1168035"/>
    <lineage>
        <taxon>Bacteria</taxon>
        <taxon>Pseudomonadati</taxon>
        <taxon>Bacteroidota</taxon>
        <taxon>Bacteroidia</taxon>
        <taxon>Marinilabiliales</taxon>
        <taxon>Prolixibacteraceae</taxon>
        <taxon>Tangfeifania</taxon>
    </lineage>
</organism>
<protein>
    <submittedName>
        <fullName evidence="1">Uncharacterized protein</fullName>
    </submittedName>
</protein>
<accession>A0A1M6NU46</accession>
<sequence>MIVERQNNEIIVRFKAGTKASKIQPILGYLKYEELTLNSEADNNNIDRLLKKIKKGRWERIQKEIGWDD</sequence>
<dbReference type="STRING" id="1168035.SAMN05444280_14620"/>
<evidence type="ECO:0000313" key="1">
    <source>
        <dbReference type="EMBL" id="SHJ99249.1"/>
    </source>
</evidence>
<keyword evidence="2" id="KW-1185">Reference proteome</keyword>
<gene>
    <name evidence="1" type="ORF">SAMN05444280_14620</name>
</gene>
<dbReference type="AlphaFoldDB" id="A0A1M6NU46"/>
<evidence type="ECO:0000313" key="2">
    <source>
        <dbReference type="Proteomes" id="UP000184050"/>
    </source>
</evidence>